<evidence type="ECO:0000256" key="7">
    <source>
        <dbReference type="SAM" id="Phobius"/>
    </source>
</evidence>
<dbReference type="GO" id="GO:0005886">
    <property type="term" value="C:plasma membrane"/>
    <property type="evidence" value="ECO:0007669"/>
    <property type="project" value="UniProtKB-SubCell"/>
</dbReference>
<comment type="subcellular location">
    <subcellularLocation>
        <location evidence="1">Cell membrane</location>
        <topology evidence="1">Multi-pass membrane protein</topology>
    </subcellularLocation>
</comment>
<proteinExistence type="predicted"/>
<dbReference type="EMBL" id="CP021121">
    <property type="protein sequence ID" value="ARQ68976.1"/>
    <property type="molecule type" value="Genomic_DNA"/>
</dbReference>
<feature type="region of interest" description="Disordered" evidence="6">
    <location>
        <begin position="1"/>
        <end position="53"/>
    </location>
</feature>
<evidence type="ECO:0000256" key="1">
    <source>
        <dbReference type="ARBA" id="ARBA00004651"/>
    </source>
</evidence>
<reference evidence="8 9" key="1">
    <citation type="submission" date="2017-05" db="EMBL/GenBank/DDBJ databases">
        <title>Complete genome sequence of Streptomyces sp. SCSIO 03032 revealed the diverse biosynthetic pathways for its bioactive secondary metabolites.</title>
        <authorList>
            <person name="Ma L."/>
            <person name="Zhu Y."/>
            <person name="Zhang W."/>
            <person name="Zhang G."/>
            <person name="Tian X."/>
            <person name="Zhang S."/>
            <person name="Zhang C."/>
        </authorList>
    </citation>
    <scope>NUCLEOTIDE SEQUENCE [LARGE SCALE GENOMIC DNA]</scope>
    <source>
        <strain evidence="8 9">SCSIO 03032</strain>
    </source>
</reference>
<dbReference type="Pfam" id="PF06081">
    <property type="entry name" value="ArAE_1"/>
    <property type="match status" value="1"/>
</dbReference>
<evidence type="ECO:0000256" key="4">
    <source>
        <dbReference type="ARBA" id="ARBA00022989"/>
    </source>
</evidence>
<evidence type="ECO:0008006" key="10">
    <source>
        <dbReference type="Google" id="ProtNLM"/>
    </source>
</evidence>
<feature type="transmembrane region" description="Helical" evidence="7">
    <location>
        <begin position="80"/>
        <end position="105"/>
    </location>
</feature>
<evidence type="ECO:0000313" key="9">
    <source>
        <dbReference type="Proteomes" id="UP000194218"/>
    </source>
</evidence>
<evidence type="ECO:0000256" key="5">
    <source>
        <dbReference type="ARBA" id="ARBA00023136"/>
    </source>
</evidence>
<feature type="transmembrane region" description="Helical" evidence="7">
    <location>
        <begin position="194"/>
        <end position="213"/>
    </location>
</feature>
<gene>
    <name evidence="8" type="ORF">CAG99_08960</name>
</gene>
<organism evidence="8 9">
    <name type="scientific">Streptomyces marincola</name>
    <dbReference type="NCBI Taxonomy" id="2878388"/>
    <lineage>
        <taxon>Bacteria</taxon>
        <taxon>Bacillati</taxon>
        <taxon>Actinomycetota</taxon>
        <taxon>Actinomycetes</taxon>
        <taxon>Kitasatosporales</taxon>
        <taxon>Streptomycetaceae</taxon>
        <taxon>Streptomyces</taxon>
    </lineage>
</organism>
<evidence type="ECO:0000256" key="6">
    <source>
        <dbReference type="SAM" id="MobiDB-lite"/>
    </source>
</evidence>
<name>A0A1W7CW90_9ACTN</name>
<accession>A0A1W7CW90</accession>
<evidence type="ECO:0000256" key="2">
    <source>
        <dbReference type="ARBA" id="ARBA00022475"/>
    </source>
</evidence>
<dbReference type="Proteomes" id="UP000194218">
    <property type="component" value="Chromosome"/>
</dbReference>
<keyword evidence="5 7" id="KW-0472">Membrane</keyword>
<protein>
    <recommendedName>
        <fullName evidence="10">Aromatic acid exporter family member 1</fullName>
    </recommendedName>
</protein>
<dbReference type="KEGG" id="smao:CAG99_08960"/>
<keyword evidence="9" id="KW-1185">Reference proteome</keyword>
<evidence type="ECO:0000313" key="8">
    <source>
        <dbReference type="EMBL" id="ARQ68976.1"/>
    </source>
</evidence>
<feature type="transmembrane region" description="Helical" evidence="7">
    <location>
        <begin position="125"/>
        <end position="158"/>
    </location>
</feature>
<dbReference type="AlphaFoldDB" id="A0A1W7CW90"/>
<dbReference type="InterPro" id="IPR010343">
    <property type="entry name" value="ArAE_1"/>
</dbReference>
<keyword evidence="4 7" id="KW-1133">Transmembrane helix</keyword>
<keyword evidence="3 7" id="KW-0812">Transmembrane</keyword>
<sequence>MRHVPVSPRAYGLPGPGYGPRPDGRSGPSGGTGERSCAAMTGPTAQASPRTWAERARRNAARAVRRPGWERDDLTMHAKAVLAAVAAWSIASWLLPVSVTTFAPFTSLLSVHGTVYRSLWQSLRYMGAVAVGVVLAAGFGSTAGIHAWSLAVLLIAALAVARLRPLGAQRLQVPVTALFAFSAGGGQLDYSLQLVAAILIGVGCGLATAVLWAPRLRHGSADEAVRSLGGEVCGLLSDIADDLRETTPDETRAQEWVDRAGRIDRLAWRARASVEDGEEAARLNPRRLVRGGHLRLPAHHAAVNVLERVGHQTQSIARGLRYAAHSDHYQALARDFLTGYAELLTDVAVAARELPVSEDADGDGEALRDRVGRARRCHDRLAARSRRTHLDAPGEWPLYGALLTDAARILDDLGTHRPAGTGAARA</sequence>
<evidence type="ECO:0000256" key="3">
    <source>
        <dbReference type="ARBA" id="ARBA00022692"/>
    </source>
</evidence>
<keyword evidence="2" id="KW-1003">Cell membrane</keyword>